<dbReference type="SUPFAM" id="SSF160950">
    <property type="entry name" value="YacF-like"/>
    <property type="match status" value="1"/>
</dbReference>
<organism evidence="5 6">
    <name type="scientific">Legionella hackeliae</name>
    <dbReference type="NCBI Taxonomy" id="449"/>
    <lineage>
        <taxon>Bacteria</taxon>
        <taxon>Pseudomonadati</taxon>
        <taxon>Pseudomonadota</taxon>
        <taxon>Gammaproteobacteria</taxon>
        <taxon>Legionellales</taxon>
        <taxon>Legionellaceae</taxon>
        <taxon>Legionella</taxon>
    </lineage>
</organism>
<evidence type="ECO:0000256" key="3">
    <source>
        <dbReference type="ARBA" id="ARBA00023210"/>
    </source>
</evidence>
<proteinExistence type="predicted"/>
<evidence type="ECO:0000256" key="1">
    <source>
        <dbReference type="ARBA" id="ARBA00022490"/>
    </source>
</evidence>
<reference evidence="6" key="1">
    <citation type="submission" date="2014-09" db="EMBL/GenBank/DDBJ databases">
        <authorList>
            <person name="Gomez-Valero L."/>
        </authorList>
    </citation>
    <scope>NUCLEOTIDE SEQUENCE [LARGE SCALE GENOMIC DNA]</scope>
    <source>
        <strain evidence="6">ATCC35250</strain>
    </source>
</reference>
<dbReference type="Gene3D" id="2.60.440.10">
    <property type="entry name" value="YacF-like domains"/>
    <property type="match status" value="1"/>
</dbReference>
<keyword evidence="3" id="KW-0717">Septation</keyword>
<name>A0A0A8UT84_LEGHA</name>
<dbReference type="GO" id="GO:0032153">
    <property type="term" value="C:cell division site"/>
    <property type="evidence" value="ECO:0007669"/>
    <property type="project" value="TreeGrafter"/>
</dbReference>
<dbReference type="GO" id="GO:0043093">
    <property type="term" value="P:FtsZ-dependent cytokinesis"/>
    <property type="evidence" value="ECO:0007669"/>
    <property type="project" value="TreeGrafter"/>
</dbReference>
<gene>
    <name evidence="5" type="ORF">LHA_1671</name>
</gene>
<dbReference type="InterPro" id="IPR027462">
    <property type="entry name" value="ZapD_C"/>
</dbReference>
<dbReference type="InterPro" id="IPR036268">
    <property type="entry name" value="ZapD_sf"/>
</dbReference>
<dbReference type="PANTHER" id="PTHR39455">
    <property type="entry name" value="CELL DIVISION PROTEIN ZAPD"/>
    <property type="match status" value="1"/>
</dbReference>
<dbReference type="Pfam" id="PF07072">
    <property type="entry name" value="ZapD"/>
    <property type="match status" value="1"/>
</dbReference>
<evidence type="ECO:0000313" key="5">
    <source>
        <dbReference type="EMBL" id="CEK10711.1"/>
    </source>
</evidence>
<dbReference type="InterPro" id="IPR009777">
    <property type="entry name" value="ZapD"/>
</dbReference>
<dbReference type="GO" id="GO:0000917">
    <property type="term" value="P:division septum assembly"/>
    <property type="evidence" value="ECO:0007669"/>
    <property type="project" value="UniProtKB-KW"/>
</dbReference>
<dbReference type="HOGENOM" id="CLU_076303_1_0_6"/>
<dbReference type="RefSeq" id="WP_045106042.1">
    <property type="nucleotide sequence ID" value="NZ_LN681225.1"/>
</dbReference>
<dbReference type="EMBL" id="LN681225">
    <property type="protein sequence ID" value="CEK10711.1"/>
    <property type="molecule type" value="Genomic_DNA"/>
</dbReference>
<dbReference type="PANTHER" id="PTHR39455:SF1">
    <property type="entry name" value="CELL DIVISION PROTEIN ZAPD"/>
    <property type="match status" value="1"/>
</dbReference>
<protein>
    <recommendedName>
        <fullName evidence="7">Cell division protein ZapD</fullName>
    </recommendedName>
</protein>
<keyword evidence="2" id="KW-0132">Cell division</keyword>
<keyword evidence="1" id="KW-0963">Cytoplasm</keyword>
<evidence type="ECO:0000313" key="6">
    <source>
        <dbReference type="Proteomes" id="UP000032803"/>
    </source>
</evidence>
<dbReference type="KEGG" id="lha:LHA_1671"/>
<evidence type="ECO:0000256" key="4">
    <source>
        <dbReference type="ARBA" id="ARBA00023306"/>
    </source>
</evidence>
<accession>A0A0A8UT84</accession>
<dbReference type="OrthoDB" id="5648927at2"/>
<evidence type="ECO:0008006" key="7">
    <source>
        <dbReference type="Google" id="ProtNLM"/>
    </source>
</evidence>
<dbReference type="AlphaFoldDB" id="A0A0A8UT84"/>
<dbReference type="PATRIC" id="fig|449.7.peg.1968"/>
<sequence>MLEDTITFQLATHYLPKIALRLEYLYQTILEGCVETHPVVHHYALKNVIEIIKLIEKPELKSRFLKELMRIEHSLNKSNTVISEVLYNNLCLQIQILAHVVGRFGGDIHNNPFLQSIRMSYSTQSNDCEMYSPQLLLWLESCPTVRQRDLGNWLKNLNALQATVELYLSLLRDSAEFNKIDMFNGFYQRPLPPKSSCHLILLRIEKSFGIAPKIQLGHHGLSLRLCDISTMREVRETNARLDLAICQL</sequence>
<dbReference type="Proteomes" id="UP000032803">
    <property type="component" value="Chromosome I"/>
</dbReference>
<keyword evidence="4" id="KW-0131">Cell cycle</keyword>
<dbReference type="STRING" id="449.LHA_1671"/>
<dbReference type="Gene3D" id="1.10.3900.10">
    <property type="entry name" value="YacF-like"/>
    <property type="match status" value="1"/>
</dbReference>
<evidence type="ECO:0000256" key="2">
    <source>
        <dbReference type="ARBA" id="ARBA00022618"/>
    </source>
</evidence>
<keyword evidence="6" id="KW-1185">Reference proteome</keyword>